<feature type="compositionally biased region" description="Low complexity" evidence="1">
    <location>
        <begin position="387"/>
        <end position="398"/>
    </location>
</feature>
<dbReference type="Pfam" id="PF17919">
    <property type="entry name" value="RT_RNaseH_2"/>
    <property type="match status" value="1"/>
</dbReference>
<evidence type="ECO:0000259" key="3">
    <source>
        <dbReference type="Pfam" id="PF17919"/>
    </source>
</evidence>
<evidence type="ECO:0000313" key="5">
    <source>
        <dbReference type="Proteomes" id="UP001231189"/>
    </source>
</evidence>
<dbReference type="GO" id="GO:0004523">
    <property type="term" value="F:RNA-DNA hybrid ribonuclease activity"/>
    <property type="evidence" value="ECO:0007669"/>
    <property type="project" value="InterPro"/>
</dbReference>
<dbReference type="SUPFAM" id="SSF56672">
    <property type="entry name" value="DNA/RNA polymerases"/>
    <property type="match status" value="1"/>
</dbReference>
<proteinExistence type="predicted"/>
<reference evidence="4" key="1">
    <citation type="submission" date="2023-07" db="EMBL/GenBank/DDBJ databases">
        <title>A chromosome-level genome assembly of Lolium multiflorum.</title>
        <authorList>
            <person name="Chen Y."/>
            <person name="Copetti D."/>
            <person name="Kolliker R."/>
            <person name="Studer B."/>
        </authorList>
    </citation>
    <scope>NUCLEOTIDE SEQUENCE</scope>
    <source>
        <strain evidence="4">02402/16</strain>
        <tissue evidence="4">Leaf</tissue>
    </source>
</reference>
<dbReference type="CDD" id="cd00303">
    <property type="entry name" value="retropepsin_like"/>
    <property type="match status" value="1"/>
</dbReference>
<dbReference type="PANTHER" id="PTHR48475:SF1">
    <property type="entry name" value="RNASE H TYPE-1 DOMAIN-CONTAINING PROTEIN"/>
    <property type="match status" value="1"/>
</dbReference>
<dbReference type="Proteomes" id="UP001231189">
    <property type="component" value="Unassembled WGS sequence"/>
</dbReference>
<comment type="caution">
    <text evidence="4">The sequence shown here is derived from an EMBL/GenBank/DDBJ whole genome shotgun (WGS) entry which is preliminary data.</text>
</comment>
<dbReference type="EMBL" id="JAUUTY010000007">
    <property type="protein sequence ID" value="KAK1608223.1"/>
    <property type="molecule type" value="Genomic_DNA"/>
</dbReference>
<dbReference type="CDD" id="cd09279">
    <property type="entry name" value="RNase_HI_like"/>
    <property type="match status" value="1"/>
</dbReference>
<dbReference type="Pfam" id="PF13456">
    <property type="entry name" value="RVT_3"/>
    <property type="match status" value="1"/>
</dbReference>
<dbReference type="GO" id="GO:0003676">
    <property type="term" value="F:nucleic acid binding"/>
    <property type="evidence" value="ECO:0007669"/>
    <property type="project" value="InterPro"/>
</dbReference>
<gene>
    <name evidence="4" type="ORF">QYE76_031896</name>
</gene>
<feature type="compositionally biased region" description="Polar residues" evidence="1">
    <location>
        <begin position="256"/>
        <end position="269"/>
    </location>
</feature>
<dbReference type="Gene3D" id="2.40.70.10">
    <property type="entry name" value="Acid Proteases"/>
    <property type="match status" value="1"/>
</dbReference>
<dbReference type="AlphaFoldDB" id="A0AAD8VKU3"/>
<dbReference type="InterPro" id="IPR002156">
    <property type="entry name" value="RNaseH_domain"/>
</dbReference>
<protein>
    <recommendedName>
        <fullName evidence="6">RNase H type-1 domain-containing protein</fullName>
    </recommendedName>
</protein>
<feature type="region of interest" description="Disordered" evidence="1">
    <location>
        <begin position="385"/>
        <end position="414"/>
    </location>
</feature>
<sequence length="1199" mass="133494">MASVCSPRRKLAPTVGHEVALAGVHIRAGILEVAGERTVSALVQRIYDMDFINDNAGCFANGGKFPHNGRTIEFGSLRVYFGTVPVRQCLSPVLVAPDPPRWLCAGRAAGSVEVMMTGVVGAGKEVAGEGAGRAASTRPAKPPLERDVGAAGASSAPPETPLQAAMNVLATPIAQNIDPAAAQAELEAQRQKLLANGADIVRAQRELNLTLHEYNAAHGFASVSAQAARMPENRLKARNLDQDLHSYALGHPMQPAVQTEPEQSNPPQQRQEHYRDNRNNKRREDFPDRRYAPQQVAVVQENYDAGGSQRQKTGSQPWAGPKKQWVEKKPWGQKKNWQEPVKYTMEAAMDQPCRWHTPNPDHPSNHLTKDCSWTKYLMQKGEVKDAQAPGGPVQQQQQLPPPPPLTGANALPVQPQPNRQQYQQVNRVEQNNDQPPPPAPLGRNVYEDPHLCCVVFVTEPMDRQSVHHRSMEVNAVLPAVPKYMLWSDQEITWSFKDHPKIMPNPGGYALVVDPIMKGPETRVKFSKVLIDNGSSINIMYKHTMRTLGITENMLQPTRTTFHGIVPGLSCAPIGKVRVDVSFGGGDNCRVENIEFEVVDLDSPYHALLGRPALAAFMATTHTAYLKMKMPAPRGPLTVESALVSFLRENRNIFAWSTDDLVGVPRELAEHSLNVRKDAKPVRQTLRRFAEDRREIIGEEVTKLLVAGFIVEVTHTEWLANPVMVEKKKDENLEAKPPTVWRMCIDYTNLNKADAAFKELKTMLATAPILASPLEREPMLLYIAATNRVVSVVVVVEREEEGRTVQRPVYYLSEVLSSSKQNYPHFQKMTYGVFMAATKIKHYFEEHPMKVYKPPEHKIEYWKMHFDGSKLKEGLGAGVVLTSPKGDHLRYVLQVHFRASNNVAEYEALIHGIKVAKEIGALRIICYGDSDLVVQCSGDWDAKDANMASYRFHVQKIAGFFEGCEFHHVPRAENEAADTLSKLGSSRQEIPPGIALAHLRVPSIKPSPESESIFVPESHVVPMDIDEGNPGTVPANSGTVPANPGTTTPMPEEAMLVDSMDIDMPVFVVREAPSWVKPIKEFLINGTLPVDENESRRIQRRAKAYTFINGEVYKRSVTGVLQRCVEPEEGKEMLEEIHRGECGHHASSRALVAKVFRHGFYWPTALDIAEDLEWKKGKADKSGEETKRPWNVALLRPFYS</sequence>
<evidence type="ECO:0008006" key="6">
    <source>
        <dbReference type="Google" id="ProtNLM"/>
    </source>
</evidence>
<dbReference type="Gene3D" id="3.30.420.10">
    <property type="entry name" value="Ribonuclease H-like superfamily/Ribonuclease H"/>
    <property type="match status" value="1"/>
</dbReference>
<keyword evidence="5" id="KW-1185">Reference proteome</keyword>
<dbReference type="InterPro" id="IPR012337">
    <property type="entry name" value="RNaseH-like_sf"/>
</dbReference>
<dbReference type="InterPro" id="IPR043502">
    <property type="entry name" value="DNA/RNA_pol_sf"/>
</dbReference>
<dbReference type="InterPro" id="IPR021109">
    <property type="entry name" value="Peptidase_aspartic_dom_sf"/>
</dbReference>
<evidence type="ECO:0000256" key="1">
    <source>
        <dbReference type="SAM" id="MobiDB-lite"/>
    </source>
</evidence>
<feature type="region of interest" description="Disordered" evidence="1">
    <location>
        <begin position="256"/>
        <end position="334"/>
    </location>
</feature>
<evidence type="ECO:0000313" key="4">
    <source>
        <dbReference type="EMBL" id="KAK1608223.1"/>
    </source>
</evidence>
<organism evidence="4 5">
    <name type="scientific">Lolium multiflorum</name>
    <name type="common">Italian ryegrass</name>
    <name type="synonym">Lolium perenne subsp. multiflorum</name>
    <dbReference type="NCBI Taxonomy" id="4521"/>
    <lineage>
        <taxon>Eukaryota</taxon>
        <taxon>Viridiplantae</taxon>
        <taxon>Streptophyta</taxon>
        <taxon>Embryophyta</taxon>
        <taxon>Tracheophyta</taxon>
        <taxon>Spermatophyta</taxon>
        <taxon>Magnoliopsida</taxon>
        <taxon>Liliopsida</taxon>
        <taxon>Poales</taxon>
        <taxon>Poaceae</taxon>
        <taxon>BOP clade</taxon>
        <taxon>Pooideae</taxon>
        <taxon>Poodae</taxon>
        <taxon>Poeae</taxon>
        <taxon>Poeae Chloroplast Group 2 (Poeae type)</taxon>
        <taxon>Loliodinae</taxon>
        <taxon>Loliinae</taxon>
        <taxon>Lolium</taxon>
    </lineage>
</organism>
<dbReference type="Gene3D" id="3.10.10.10">
    <property type="entry name" value="HIV Type 1 Reverse Transcriptase, subunit A, domain 1"/>
    <property type="match status" value="1"/>
</dbReference>
<feature type="domain" description="Reverse transcriptase/retrotransposon-derived protein RNase H-like" evidence="3">
    <location>
        <begin position="751"/>
        <end position="850"/>
    </location>
</feature>
<dbReference type="PANTHER" id="PTHR48475">
    <property type="entry name" value="RIBONUCLEASE H"/>
    <property type="match status" value="1"/>
</dbReference>
<feature type="compositionally biased region" description="Basic and acidic residues" evidence="1">
    <location>
        <begin position="270"/>
        <end position="291"/>
    </location>
</feature>
<dbReference type="InterPro" id="IPR036397">
    <property type="entry name" value="RNaseH_sf"/>
</dbReference>
<evidence type="ECO:0000259" key="2">
    <source>
        <dbReference type="Pfam" id="PF13456"/>
    </source>
</evidence>
<accession>A0AAD8VKU3</accession>
<dbReference type="SUPFAM" id="SSF53098">
    <property type="entry name" value="Ribonuclease H-like"/>
    <property type="match status" value="1"/>
</dbReference>
<feature type="domain" description="RNase H type-1" evidence="2">
    <location>
        <begin position="865"/>
        <end position="981"/>
    </location>
</feature>
<feature type="region of interest" description="Disordered" evidence="1">
    <location>
        <begin position="127"/>
        <end position="158"/>
    </location>
</feature>
<dbReference type="InterPro" id="IPR041577">
    <property type="entry name" value="RT_RNaseH_2"/>
</dbReference>
<name>A0AAD8VKU3_LOLMU</name>
<dbReference type="Gene3D" id="1.10.340.70">
    <property type="match status" value="1"/>
</dbReference>